<feature type="compositionally biased region" description="Basic and acidic residues" evidence="3">
    <location>
        <begin position="1147"/>
        <end position="1157"/>
    </location>
</feature>
<reference evidence="5" key="1">
    <citation type="journal article" date="2020" name="Nat. Ecol. Evol.">
        <title>Deeply conserved synteny resolves early events in vertebrate evolution.</title>
        <authorList>
            <person name="Simakov O."/>
            <person name="Marletaz F."/>
            <person name="Yue J.X."/>
            <person name="O'Connell B."/>
            <person name="Jenkins J."/>
            <person name="Brandt A."/>
            <person name="Calef R."/>
            <person name="Tung C.H."/>
            <person name="Huang T.K."/>
            <person name="Schmutz J."/>
            <person name="Satoh N."/>
            <person name="Yu J.K."/>
            <person name="Putnam N.H."/>
            <person name="Green R.E."/>
            <person name="Rokhsar D.S."/>
        </authorList>
    </citation>
    <scope>NUCLEOTIDE SEQUENCE [LARGE SCALE GENOMIC DNA]</scope>
    <source>
        <strain evidence="5">S238N-H82</strain>
    </source>
</reference>
<keyword evidence="5" id="KW-1185">Reference proteome</keyword>
<evidence type="ECO:0000256" key="3">
    <source>
        <dbReference type="SAM" id="MobiDB-lite"/>
    </source>
</evidence>
<reference evidence="6" key="2">
    <citation type="submission" date="2025-08" db="UniProtKB">
        <authorList>
            <consortium name="RefSeq"/>
        </authorList>
    </citation>
    <scope>IDENTIFICATION</scope>
    <source>
        <strain evidence="6">S238N-H82</strain>
        <tissue evidence="6">Testes</tissue>
    </source>
</reference>
<evidence type="ECO:0000259" key="4">
    <source>
        <dbReference type="Pfam" id="PF14915"/>
    </source>
</evidence>
<dbReference type="SUPFAM" id="SSF90257">
    <property type="entry name" value="Myosin rod fragments"/>
    <property type="match status" value="1"/>
</dbReference>
<dbReference type="RefSeq" id="XP_035676317.1">
    <property type="nucleotide sequence ID" value="XM_035820424.1"/>
</dbReference>
<dbReference type="Proteomes" id="UP000001554">
    <property type="component" value="Chromosome 5"/>
</dbReference>
<dbReference type="InterPro" id="IPR050657">
    <property type="entry name" value="Ankyrin_repeat_domain"/>
</dbReference>
<feature type="coiled-coil region" evidence="2">
    <location>
        <begin position="804"/>
        <end position="951"/>
    </location>
</feature>
<evidence type="ECO:0000313" key="5">
    <source>
        <dbReference type="Proteomes" id="UP000001554"/>
    </source>
</evidence>
<feature type="compositionally biased region" description="Basic and acidic residues" evidence="3">
    <location>
        <begin position="421"/>
        <end position="440"/>
    </location>
</feature>
<dbReference type="PANTHER" id="PTHR24147:SF53">
    <property type="entry name" value="ANKYRIN REPEAT DOMAIN 26"/>
    <property type="match status" value="1"/>
</dbReference>
<dbReference type="InterPro" id="IPR039497">
    <property type="entry name" value="CC144C-like_CC_dom"/>
</dbReference>
<dbReference type="GeneID" id="118415687"/>
<keyword evidence="1 2" id="KW-0175">Coiled coil</keyword>
<dbReference type="Pfam" id="PF14915">
    <property type="entry name" value="CCDC144C"/>
    <property type="match status" value="1"/>
</dbReference>
<evidence type="ECO:0000313" key="6">
    <source>
        <dbReference type="RefSeq" id="XP_035676317.1"/>
    </source>
</evidence>
<name>A0A9J7L5G9_BRAFL</name>
<proteinExistence type="predicted"/>
<feature type="coiled-coil region" evidence="2">
    <location>
        <begin position="110"/>
        <end position="274"/>
    </location>
</feature>
<gene>
    <name evidence="6" type="primary">LOC118415687</name>
</gene>
<evidence type="ECO:0000256" key="1">
    <source>
        <dbReference type="ARBA" id="ARBA00023054"/>
    </source>
</evidence>
<feature type="region of interest" description="Disordered" evidence="3">
    <location>
        <begin position="420"/>
        <end position="440"/>
    </location>
</feature>
<feature type="region of interest" description="Disordered" evidence="3">
    <location>
        <begin position="28"/>
        <end position="69"/>
    </location>
</feature>
<evidence type="ECO:0000256" key="2">
    <source>
        <dbReference type="SAM" id="Coils"/>
    </source>
</evidence>
<sequence length="1170" mass="135342">MWGNLWAEAELAEAKQVRRERMLSAGSGSFSLSEDDFDGHLSRGRPTSRRSGTTAVNGGSSRHHGDYTGVDADLDLSVSTDTEMEDVVDQSPLANMRITSQSPLNDSSTLLKLNQRLQEVSRQLEREKAGREEGQVKVRSLESERNDLKRRLDTANREKSNLDTIKIDLEGEIRKLKYQLGEEQERRKTADTVLNKTKEQLAKKETQYSQEVENKQKSELTIRGLQIELRSTQSQVKALEEERDEARRLLSAEKQARQSQEEHHNEQMQQLKNEEISKLSVDRQSEALNKLESADDTRRSVSDHNEKLKSELMHLKIELERQRTRYRDEYGLLHSENEELNNKIEELKNEINRVKVARRTEKRMSEEALAHSHAMFNNQLAQVKSQNAVLTADLDKERSQKDRLTAELDSLKQRLQSASQELEKGHLARNELERASQHERDELKRAIDHKEAELSALRENKRGLGQQLGTAESRIKGLEHEIQMTQASLNEKNNQLNNLQRDLDQRRGNLETLEQRVLQERDNSTKLKAKLETANEKIAGLQNESLLLKQQAEESKFGGRPGSRGAGGEQDRLQGMLDRMKDENQRLKDSLEEKNKSLTDTVNMMREEMRSQDMNRSSSNMEYQRMQQELSDAMKRVSLAEAALEGVKKAKDGLEIEKNALQGEIERLKSKVMGLEEQRHDSQTKIRELQDHAKEMERHSVDPQRKAELETSVQKLQMEKAQLDATLKHEQTRAEMMQKDLEDSHKVRSSLEALVANLKTSNVHLEDKLSEEAANRSLFARDAEDSRALWESEVKSRSKLGLRIAQLEREKAEAHTGVDEEKRRIKRMAELKKMSEEKMHEEMQRNTRLQEDLATARMQLRGAKKKLKEFMSGDWGQERKALQGTIETLRKQVGEVRGQLEQEEQMRAKADMLNRQLQNDMTSYKTMEKEVQRFEKLKEQIEDEFIKYKQHVDSNFVDKSYIDNYKKQLEAQSRTELNSKLQQVNEYLEGQAQARNKLDKLRDSNDEKIRSEYEQSMNGLKGELARLRSSLNDSLTQRETVIAEKDRFMEKYNEAIKKAERLNSQLEKERERNTESVTKLTVERQKLQDVSSGLLNTSMGGTLHISSLMNNSTDGEDALTRKVRQELDRSIAHHMSRPPTSLGPSRSRRESPMKDNDSAYLNSLRRNYFV</sequence>
<accession>A0A9J7L5G9</accession>
<protein>
    <submittedName>
        <fullName evidence="6">Ankyrin repeat domain-containing protein 26-like isoform X2</fullName>
    </submittedName>
</protein>
<organism evidence="5 6">
    <name type="scientific">Branchiostoma floridae</name>
    <name type="common">Florida lancelet</name>
    <name type="synonym">Amphioxus</name>
    <dbReference type="NCBI Taxonomy" id="7739"/>
    <lineage>
        <taxon>Eukaryota</taxon>
        <taxon>Metazoa</taxon>
        <taxon>Chordata</taxon>
        <taxon>Cephalochordata</taxon>
        <taxon>Leptocardii</taxon>
        <taxon>Amphioxiformes</taxon>
        <taxon>Branchiostomatidae</taxon>
        <taxon>Branchiostoma</taxon>
    </lineage>
</organism>
<feature type="domain" description="CCDC144C-like coiled-coil" evidence="4">
    <location>
        <begin position="179"/>
        <end position="671"/>
    </location>
</feature>
<dbReference type="PANTHER" id="PTHR24147">
    <property type="entry name" value="ANKYRIN REPEAT DOMAIN 36-RELATED"/>
    <property type="match status" value="1"/>
</dbReference>
<feature type="region of interest" description="Disordered" evidence="3">
    <location>
        <begin position="1129"/>
        <end position="1158"/>
    </location>
</feature>
<dbReference type="AlphaFoldDB" id="A0A9J7L5G9"/>
<dbReference type="OrthoDB" id="366390at2759"/>
<feature type="coiled-coil region" evidence="2">
    <location>
        <begin position="1010"/>
        <end position="1083"/>
    </location>
</feature>